<comment type="caution">
    <text evidence="1">The sequence shown here is derived from an EMBL/GenBank/DDBJ whole genome shotgun (WGS) entry which is preliminary data.</text>
</comment>
<evidence type="ECO:0000313" key="2">
    <source>
        <dbReference type="Proteomes" id="UP001454036"/>
    </source>
</evidence>
<evidence type="ECO:0000313" key="1">
    <source>
        <dbReference type="EMBL" id="GAA0155314.1"/>
    </source>
</evidence>
<dbReference type="EMBL" id="BAABME010018878">
    <property type="protein sequence ID" value="GAA0155314.1"/>
    <property type="molecule type" value="Genomic_DNA"/>
</dbReference>
<accession>A0AAV3PU52</accession>
<reference evidence="1 2" key="1">
    <citation type="submission" date="2024-01" db="EMBL/GenBank/DDBJ databases">
        <title>The complete chloroplast genome sequence of Lithospermum erythrorhizon: insights into the phylogenetic relationship among Boraginaceae species and the maternal lineages of purple gromwells.</title>
        <authorList>
            <person name="Okada T."/>
            <person name="Watanabe K."/>
        </authorList>
    </citation>
    <scope>NUCLEOTIDE SEQUENCE [LARGE SCALE GENOMIC DNA]</scope>
</reference>
<protein>
    <submittedName>
        <fullName evidence="1">Uncharacterized protein</fullName>
    </submittedName>
</protein>
<organism evidence="1 2">
    <name type="scientific">Lithospermum erythrorhizon</name>
    <name type="common">Purple gromwell</name>
    <name type="synonym">Lithospermum officinale var. erythrorhizon</name>
    <dbReference type="NCBI Taxonomy" id="34254"/>
    <lineage>
        <taxon>Eukaryota</taxon>
        <taxon>Viridiplantae</taxon>
        <taxon>Streptophyta</taxon>
        <taxon>Embryophyta</taxon>
        <taxon>Tracheophyta</taxon>
        <taxon>Spermatophyta</taxon>
        <taxon>Magnoliopsida</taxon>
        <taxon>eudicotyledons</taxon>
        <taxon>Gunneridae</taxon>
        <taxon>Pentapetalae</taxon>
        <taxon>asterids</taxon>
        <taxon>lamiids</taxon>
        <taxon>Boraginales</taxon>
        <taxon>Boraginaceae</taxon>
        <taxon>Boraginoideae</taxon>
        <taxon>Lithospermeae</taxon>
        <taxon>Lithospermum</taxon>
    </lineage>
</organism>
<proteinExistence type="predicted"/>
<dbReference type="AlphaFoldDB" id="A0AAV3PU52"/>
<dbReference type="Proteomes" id="UP001454036">
    <property type="component" value="Unassembled WGS sequence"/>
</dbReference>
<name>A0AAV3PU52_LITER</name>
<keyword evidence="2" id="KW-1185">Reference proteome</keyword>
<sequence>MASFFTLHGDSGVSLRIDPVPDGELGSRIDWSRYASRSCYCFSSRGNPDPETPRSLWYLKDEVVAGRAAWDGSIKIPGTFGYTLSYWEWAEDVLSRPFMSIGVLLRTLSRPVLASSLSVWDLYKLGGLPVQGQIFDEVVPLAECLSQDLPNKDKIPDSYVGPQTIGAGGGKTPSLAGCPKGIVPPHQPYGYIRASVFKMASCIATGIVSEDRAAHLRQELIELDTHIEALCVQVTSQESLIVSLEDDKTESVLRVASLEEIMKKGQGTLIWEFLSPNFN</sequence>
<gene>
    <name evidence="1" type="ORF">LIER_38061</name>
</gene>